<dbReference type="CDD" id="cd00531">
    <property type="entry name" value="NTF2_like"/>
    <property type="match status" value="1"/>
</dbReference>
<dbReference type="InterPro" id="IPR037401">
    <property type="entry name" value="SnoaL-like"/>
</dbReference>
<dbReference type="SUPFAM" id="SSF54427">
    <property type="entry name" value="NTF2-like"/>
    <property type="match status" value="1"/>
</dbReference>
<evidence type="ECO:0000259" key="1">
    <source>
        <dbReference type="Pfam" id="PF13577"/>
    </source>
</evidence>
<dbReference type="EMBL" id="JACIJH010000001">
    <property type="protein sequence ID" value="MBB5705128.1"/>
    <property type="molecule type" value="Genomic_DNA"/>
</dbReference>
<evidence type="ECO:0000313" key="3">
    <source>
        <dbReference type="Proteomes" id="UP000537161"/>
    </source>
</evidence>
<dbReference type="Gene3D" id="3.10.450.50">
    <property type="match status" value="1"/>
</dbReference>
<feature type="domain" description="SnoaL-like" evidence="1">
    <location>
        <begin position="12"/>
        <end position="128"/>
    </location>
</feature>
<proteinExistence type="predicted"/>
<keyword evidence="3" id="KW-1185">Reference proteome</keyword>
<dbReference type="AlphaFoldDB" id="A0A7W9B2R1"/>
<name>A0A7W9B2R1_9SPHN</name>
<reference evidence="2 3" key="1">
    <citation type="submission" date="2020-08" db="EMBL/GenBank/DDBJ databases">
        <title>Genomic Encyclopedia of Type Strains, Phase IV (KMG-IV): sequencing the most valuable type-strain genomes for metagenomic binning, comparative biology and taxonomic classification.</title>
        <authorList>
            <person name="Goeker M."/>
        </authorList>
    </citation>
    <scope>NUCLEOTIDE SEQUENCE [LARGE SCALE GENOMIC DNA]</scope>
    <source>
        <strain evidence="2 3">DSM 27163</strain>
    </source>
</reference>
<organism evidence="2 3">
    <name type="scientific">Sphingopyxis panaciterrulae</name>
    <dbReference type="NCBI Taxonomy" id="462372"/>
    <lineage>
        <taxon>Bacteria</taxon>
        <taxon>Pseudomonadati</taxon>
        <taxon>Pseudomonadota</taxon>
        <taxon>Alphaproteobacteria</taxon>
        <taxon>Sphingomonadales</taxon>
        <taxon>Sphingomonadaceae</taxon>
        <taxon>Sphingopyxis</taxon>
    </lineage>
</organism>
<evidence type="ECO:0000313" key="2">
    <source>
        <dbReference type="EMBL" id="MBB5705128.1"/>
    </source>
</evidence>
<dbReference type="RefSeq" id="WP_184094879.1">
    <property type="nucleotide sequence ID" value="NZ_JACIJH010000001.1"/>
</dbReference>
<dbReference type="Proteomes" id="UP000537161">
    <property type="component" value="Unassembled WGS sequence"/>
</dbReference>
<gene>
    <name evidence="2" type="ORF">FHR21_000453</name>
</gene>
<protein>
    <recommendedName>
        <fullName evidence="1">SnoaL-like domain-containing protein</fullName>
    </recommendedName>
</protein>
<comment type="caution">
    <text evidence="2">The sequence shown here is derived from an EMBL/GenBank/DDBJ whole genome shotgun (WGS) entry which is preliminary data.</text>
</comment>
<dbReference type="Pfam" id="PF13577">
    <property type="entry name" value="SnoaL_4"/>
    <property type="match status" value="1"/>
</dbReference>
<accession>A0A7W9B2R1</accession>
<sequence>MPDAGLEDRIARIEAQLAIQQLAARYARAVDSRNLADLGGLFSPQTNFGEHGSGEDGARAFYDRVLAGFYRSFHQIVGHVITDIDADSARGTVYCRAEHEDGDHWIVNLMVYFDRYTRVGGRWYFLGRRPRFLFVGDPRSAPRSIDFNRWPGREDRFACELPQSDESWSTFWEQHPDDRDKVTSLP</sequence>
<dbReference type="InterPro" id="IPR032710">
    <property type="entry name" value="NTF2-like_dom_sf"/>
</dbReference>